<keyword evidence="5" id="KW-0687">Ribonucleoprotein</keyword>
<organism evidence="5 6">
    <name type="scientific">Hydrocarboniphaga daqingensis</name>
    <dbReference type="NCBI Taxonomy" id="490188"/>
    <lineage>
        <taxon>Bacteria</taxon>
        <taxon>Pseudomonadati</taxon>
        <taxon>Pseudomonadota</taxon>
        <taxon>Gammaproteobacteria</taxon>
        <taxon>Nevskiales</taxon>
        <taxon>Nevskiaceae</taxon>
        <taxon>Hydrocarboniphaga</taxon>
    </lineage>
</organism>
<dbReference type="InterPro" id="IPR039994">
    <property type="entry name" value="NO66-like"/>
</dbReference>
<dbReference type="SUPFAM" id="SSF51197">
    <property type="entry name" value="Clavaminate synthase-like"/>
    <property type="match status" value="1"/>
</dbReference>
<dbReference type="InterPro" id="IPR003347">
    <property type="entry name" value="JmjC_dom"/>
</dbReference>
<accession>A0A1M5P078</accession>
<dbReference type="Pfam" id="PF08007">
    <property type="entry name" value="JmjC_2"/>
    <property type="match status" value="1"/>
</dbReference>
<dbReference type="STRING" id="490188.SAMN04488068_1933"/>
<dbReference type="AlphaFoldDB" id="A0A1M5P078"/>
<dbReference type="SMART" id="SM00558">
    <property type="entry name" value="JmjC"/>
    <property type="match status" value="1"/>
</dbReference>
<evidence type="ECO:0000259" key="4">
    <source>
        <dbReference type="PROSITE" id="PS51184"/>
    </source>
</evidence>
<evidence type="ECO:0000256" key="2">
    <source>
        <dbReference type="ARBA" id="ARBA00022723"/>
    </source>
</evidence>
<sequence length="294" mass="33223">MLDFGVNPVDFRCHYQQRAPYRMQAALTPSQRPSWSLLDQLLDRIEPGDQRLQLYRNGPVAPAQYLGYRVHDGQARHRLIPSRIYDLLRGGASLVINRVEHDDRMLMQLCASVSKFCDVPTSANAYASFGGDGTFGMHWDTHDVFAVQLIGRKRWRLWAPTFPLPLSHQPSRDHLAPRDTDPMVDVTLKAGDLLYIPRGWWHDVRPLDVGSLHCSVGTYGPTVYDYLQWCLRQALSEHLDARQDLSVSNADSYAIDSALQTLIAFADSAEKRTAFQRALREPATPNAPISSAPR</sequence>
<proteinExistence type="predicted"/>
<evidence type="ECO:0000256" key="3">
    <source>
        <dbReference type="ARBA" id="ARBA00023004"/>
    </source>
</evidence>
<dbReference type="OrthoDB" id="479699at2"/>
<dbReference type="PROSITE" id="PS51184">
    <property type="entry name" value="JMJC"/>
    <property type="match status" value="1"/>
</dbReference>
<keyword evidence="2" id="KW-0479">Metal-binding</keyword>
<dbReference type="Gene3D" id="2.60.120.650">
    <property type="entry name" value="Cupin"/>
    <property type="match status" value="1"/>
</dbReference>
<evidence type="ECO:0000313" key="6">
    <source>
        <dbReference type="Proteomes" id="UP000199758"/>
    </source>
</evidence>
<name>A0A1M5P078_9GAMM</name>
<keyword evidence="6" id="KW-1185">Reference proteome</keyword>
<feature type="domain" description="JmjC" evidence="4">
    <location>
        <begin position="80"/>
        <end position="235"/>
    </location>
</feature>
<dbReference type="RefSeq" id="WP_072896934.1">
    <property type="nucleotide sequence ID" value="NZ_FQWZ01000004.1"/>
</dbReference>
<evidence type="ECO:0000256" key="1">
    <source>
        <dbReference type="ARBA" id="ARBA00001954"/>
    </source>
</evidence>
<dbReference type="GO" id="GO:0046872">
    <property type="term" value="F:metal ion binding"/>
    <property type="evidence" value="ECO:0007669"/>
    <property type="project" value="UniProtKB-KW"/>
</dbReference>
<keyword evidence="3" id="KW-0408">Iron</keyword>
<dbReference type="PANTHER" id="PTHR13096">
    <property type="entry name" value="MINA53 MYC INDUCED NUCLEAR ANTIGEN"/>
    <property type="match status" value="1"/>
</dbReference>
<dbReference type="GO" id="GO:0005840">
    <property type="term" value="C:ribosome"/>
    <property type="evidence" value="ECO:0007669"/>
    <property type="project" value="UniProtKB-KW"/>
</dbReference>
<dbReference type="Proteomes" id="UP000199758">
    <property type="component" value="Unassembled WGS sequence"/>
</dbReference>
<protein>
    <submittedName>
        <fullName evidence="5">Ribosomal protein L16 Arg81 hydroxylase, contains JmjC domain</fullName>
    </submittedName>
</protein>
<evidence type="ECO:0000313" key="5">
    <source>
        <dbReference type="EMBL" id="SHG94613.1"/>
    </source>
</evidence>
<gene>
    <name evidence="5" type="ORF">SAMN04488068_1933</name>
</gene>
<comment type="cofactor">
    <cofactor evidence="1">
        <name>Fe(2+)</name>
        <dbReference type="ChEBI" id="CHEBI:29033"/>
    </cofactor>
</comment>
<keyword evidence="5" id="KW-0689">Ribosomal protein</keyword>
<dbReference type="PANTHER" id="PTHR13096:SF8">
    <property type="entry name" value="RIBOSOMAL OXYGENASE 1"/>
    <property type="match status" value="1"/>
</dbReference>
<dbReference type="EMBL" id="FQWZ01000004">
    <property type="protein sequence ID" value="SHG94613.1"/>
    <property type="molecule type" value="Genomic_DNA"/>
</dbReference>
<reference evidence="5 6" key="1">
    <citation type="submission" date="2016-11" db="EMBL/GenBank/DDBJ databases">
        <authorList>
            <person name="Jaros S."/>
            <person name="Januszkiewicz K."/>
            <person name="Wedrychowicz H."/>
        </authorList>
    </citation>
    <scope>NUCLEOTIDE SEQUENCE [LARGE SCALE GENOMIC DNA]</scope>
    <source>
        <strain evidence="5 6">CGMCC 1.7049</strain>
    </source>
</reference>